<reference evidence="1 2" key="1">
    <citation type="journal article" date="2024" name="Ann. Entomol. Soc. Am.">
        <title>Genomic analyses of the southern and eastern yellowjacket wasps (Hymenoptera: Vespidae) reveal evolutionary signatures of social life.</title>
        <authorList>
            <person name="Catto M.A."/>
            <person name="Caine P.B."/>
            <person name="Orr S.E."/>
            <person name="Hunt B.G."/>
            <person name="Goodisman M.A.D."/>
        </authorList>
    </citation>
    <scope>NUCLEOTIDE SEQUENCE [LARGE SCALE GENOMIC DNA]</scope>
    <source>
        <strain evidence="1">232</strain>
        <tissue evidence="1">Head and thorax</tissue>
    </source>
</reference>
<dbReference type="Proteomes" id="UP001607303">
    <property type="component" value="Unassembled WGS sequence"/>
</dbReference>
<name>A0ABD2CTD1_VESMC</name>
<evidence type="ECO:0000313" key="2">
    <source>
        <dbReference type="Proteomes" id="UP001607303"/>
    </source>
</evidence>
<gene>
    <name evidence="1" type="ORF">V1477_003934</name>
</gene>
<protein>
    <recommendedName>
        <fullName evidence="3">Secreted protein</fullName>
    </recommendedName>
</protein>
<dbReference type="AlphaFoldDB" id="A0ABD2CTD1"/>
<evidence type="ECO:0008006" key="3">
    <source>
        <dbReference type="Google" id="ProtNLM"/>
    </source>
</evidence>
<organism evidence="1 2">
    <name type="scientific">Vespula maculifrons</name>
    <name type="common">Eastern yellow jacket</name>
    <name type="synonym">Wasp</name>
    <dbReference type="NCBI Taxonomy" id="7453"/>
    <lineage>
        <taxon>Eukaryota</taxon>
        <taxon>Metazoa</taxon>
        <taxon>Ecdysozoa</taxon>
        <taxon>Arthropoda</taxon>
        <taxon>Hexapoda</taxon>
        <taxon>Insecta</taxon>
        <taxon>Pterygota</taxon>
        <taxon>Neoptera</taxon>
        <taxon>Endopterygota</taxon>
        <taxon>Hymenoptera</taxon>
        <taxon>Apocrita</taxon>
        <taxon>Aculeata</taxon>
        <taxon>Vespoidea</taxon>
        <taxon>Vespidae</taxon>
        <taxon>Vespinae</taxon>
        <taxon>Vespula</taxon>
    </lineage>
</organism>
<dbReference type="EMBL" id="JAYRBN010000034">
    <property type="protein sequence ID" value="KAL2748039.1"/>
    <property type="molecule type" value="Genomic_DNA"/>
</dbReference>
<keyword evidence="2" id="KW-1185">Reference proteome</keyword>
<evidence type="ECO:0000313" key="1">
    <source>
        <dbReference type="EMBL" id="KAL2748039.1"/>
    </source>
</evidence>
<comment type="caution">
    <text evidence="1">The sequence shown here is derived from an EMBL/GenBank/DDBJ whole genome shotgun (WGS) entry which is preliminary data.</text>
</comment>
<proteinExistence type="predicted"/>
<sequence length="68" mass="7409">MAKGIFIAAPLYICGVRLHLPAKRLCLGLHDVIVLIAEEEPKVAHSPSWTNCGKEVSVSLRRGTIVET</sequence>
<accession>A0ABD2CTD1</accession>